<dbReference type="PROSITE" id="PS51257">
    <property type="entry name" value="PROKAR_LIPOPROTEIN"/>
    <property type="match status" value="1"/>
</dbReference>
<dbReference type="GO" id="GO:0042147">
    <property type="term" value="P:retrograde transport, endosome to Golgi"/>
    <property type="evidence" value="ECO:0007669"/>
    <property type="project" value="TreeGrafter"/>
</dbReference>
<dbReference type="PANTHER" id="PTHR13847">
    <property type="entry name" value="SARCOSINE DEHYDROGENASE-RELATED"/>
    <property type="match status" value="1"/>
</dbReference>
<dbReference type="GO" id="GO:0005829">
    <property type="term" value="C:cytosol"/>
    <property type="evidence" value="ECO:0007669"/>
    <property type="project" value="GOC"/>
</dbReference>
<dbReference type="Pfam" id="PF01266">
    <property type="entry name" value="DAO"/>
    <property type="match status" value="1"/>
</dbReference>
<evidence type="ECO:0000259" key="2">
    <source>
        <dbReference type="Pfam" id="PF01266"/>
    </source>
</evidence>
<dbReference type="GO" id="GO:0005770">
    <property type="term" value="C:late endosome"/>
    <property type="evidence" value="ECO:0007669"/>
    <property type="project" value="TreeGrafter"/>
</dbReference>
<gene>
    <name evidence="3" type="ORF">LTR09_003275</name>
</gene>
<evidence type="ECO:0000256" key="1">
    <source>
        <dbReference type="SAM" id="MobiDB-lite"/>
    </source>
</evidence>
<sequence length="437" mass="46630">MAAEDGRKNIVIIGGGIIGCTSAYFLTRHPSYDPNKHKITLLEATKIAGGASGKAGGLLALWAYPSSIVPLSYLLHKQLSDEHGGEARWGYRTIHVGQVDCRGRALERKSESSVKGKDGEMDGGNGPTKVERNGEAHVSLQKRSKEAMAKLSAAGMPKELDWVAPECDPVYDEMGDPSTTAQVHPFQFTTAMAELAAEKGVDVRVGSSVTDIGYGKKGGVESVTYKDGKNGGKKETIPATDVVIAAGPWTQSVYPPAPIAALRAHSVTIRPSRPVSAFALFTHIKLPPKEKKTNGSKFFSRGQSEEIVNPEIYARPHNEVYACGEGDRLVPLPASTNLVECDESRCQDIVDHVSAISDELRDGEVTARQACYLPNVNAESGGPLVGPTGTKGLWIAAGHTCWGIQNGPATGKLISEFVFEGEGRSAKCRGLDPRNVL</sequence>
<accession>A0AAJ0LUV5</accession>
<dbReference type="PANTHER" id="PTHR13847:SF150">
    <property type="entry name" value="OXIDOREDUCTASE TDA3-RELATED"/>
    <property type="match status" value="1"/>
</dbReference>
<name>A0AAJ0LUV5_9PEZI</name>
<comment type="caution">
    <text evidence="3">The sequence shown here is derived from an EMBL/GenBank/DDBJ whole genome shotgun (WGS) entry which is preliminary data.</text>
</comment>
<dbReference type="Gene3D" id="3.50.50.60">
    <property type="entry name" value="FAD/NAD(P)-binding domain"/>
    <property type="match status" value="2"/>
</dbReference>
<dbReference type="InterPro" id="IPR036188">
    <property type="entry name" value="FAD/NAD-bd_sf"/>
</dbReference>
<dbReference type="Proteomes" id="UP001271007">
    <property type="component" value="Unassembled WGS sequence"/>
</dbReference>
<dbReference type="Gene3D" id="3.30.9.10">
    <property type="entry name" value="D-Amino Acid Oxidase, subunit A, domain 2"/>
    <property type="match status" value="1"/>
</dbReference>
<dbReference type="AlphaFoldDB" id="A0AAJ0LUV5"/>
<feature type="region of interest" description="Disordered" evidence="1">
    <location>
        <begin position="105"/>
        <end position="136"/>
    </location>
</feature>
<evidence type="ECO:0000313" key="3">
    <source>
        <dbReference type="EMBL" id="KAK3056039.1"/>
    </source>
</evidence>
<feature type="compositionally biased region" description="Basic and acidic residues" evidence="1">
    <location>
        <begin position="105"/>
        <end position="120"/>
    </location>
</feature>
<reference evidence="3" key="1">
    <citation type="submission" date="2023-04" db="EMBL/GenBank/DDBJ databases">
        <title>Black Yeasts Isolated from many extreme environments.</title>
        <authorList>
            <person name="Coleine C."/>
            <person name="Stajich J.E."/>
            <person name="Selbmann L."/>
        </authorList>
    </citation>
    <scope>NUCLEOTIDE SEQUENCE</scope>
    <source>
        <strain evidence="3">CCFEE 5312</strain>
    </source>
</reference>
<proteinExistence type="predicted"/>
<dbReference type="EMBL" id="JAWDJX010000007">
    <property type="protein sequence ID" value="KAK3056039.1"/>
    <property type="molecule type" value="Genomic_DNA"/>
</dbReference>
<evidence type="ECO:0000313" key="4">
    <source>
        <dbReference type="Proteomes" id="UP001271007"/>
    </source>
</evidence>
<protein>
    <recommendedName>
        <fullName evidence="2">FAD dependent oxidoreductase domain-containing protein</fullName>
    </recommendedName>
</protein>
<feature type="domain" description="FAD dependent oxidoreductase" evidence="2">
    <location>
        <begin position="10"/>
        <end position="416"/>
    </location>
</feature>
<dbReference type="SUPFAM" id="SSF51905">
    <property type="entry name" value="FAD/NAD(P)-binding domain"/>
    <property type="match status" value="1"/>
</dbReference>
<dbReference type="InterPro" id="IPR006076">
    <property type="entry name" value="FAD-dep_OxRdtase"/>
</dbReference>
<organism evidence="3 4">
    <name type="scientific">Extremus antarcticus</name>
    <dbReference type="NCBI Taxonomy" id="702011"/>
    <lineage>
        <taxon>Eukaryota</taxon>
        <taxon>Fungi</taxon>
        <taxon>Dikarya</taxon>
        <taxon>Ascomycota</taxon>
        <taxon>Pezizomycotina</taxon>
        <taxon>Dothideomycetes</taxon>
        <taxon>Dothideomycetidae</taxon>
        <taxon>Mycosphaerellales</taxon>
        <taxon>Extremaceae</taxon>
        <taxon>Extremus</taxon>
    </lineage>
</organism>
<keyword evidence="4" id="KW-1185">Reference proteome</keyword>